<dbReference type="STRING" id="364199.SAMN04489858_1166"/>
<proteinExistence type="predicted"/>
<evidence type="ECO:0000259" key="2">
    <source>
        <dbReference type="PROSITE" id="PS51781"/>
    </source>
</evidence>
<protein>
    <submittedName>
        <fullName evidence="3">SH3 domain-containing protein</fullName>
    </submittedName>
</protein>
<reference evidence="3 4" key="1">
    <citation type="submission" date="2016-10" db="EMBL/GenBank/DDBJ databases">
        <authorList>
            <person name="de Groot N.N."/>
        </authorList>
    </citation>
    <scope>NUCLEOTIDE SEQUENCE [LARGE SCALE GENOMIC DNA]</scope>
    <source>
        <strain evidence="3 4">DSM 17862</strain>
    </source>
</reference>
<keyword evidence="4" id="KW-1185">Reference proteome</keyword>
<dbReference type="Proteomes" id="UP000199180">
    <property type="component" value="Unassembled WGS sequence"/>
</dbReference>
<evidence type="ECO:0000313" key="4">
    <source>
        <dbReference type="Proteomes" id="UP000199180"/>
    </source>
</evidence>
<organism evidence="3 4">
    <name type="scientific">Paracoccus homiensis</name>
    <dbReference type="NCBI Taxonomy" id="364199"/>
    <lineage>
        <taxon>Bacteria</taxon>
        <taxon>Pseudomonadati</taxon>
        <taxon>Pseudomonadota</taxon>
        <taxon>Alphaproteobacteria</taxon>
        <taxon>Rhodobacterales</taxon>
        <taxon>Paracoccaceae</taxon>
        <taxon>Paracoccus</taxon>
    </lineage>
</organism>
<feature type="compositionally biased region" description="Low complexity" evidence="1">
    <location>
        <begin position="96"/>
        <end position="108"/>
    </location>
</feature>
<feature type="region of interest" description="Disordered" evidence="1">
    <location>
        <begin position="32"/>
        <end position="108"/>
    </location>
</feature>
<feature type="domain" description="SH3b" evidence="2">
    <location>
        <begin position="114"/>
        <end position="178"/>
    </location>
</feature>
<evidence type="ECO:0000313" key="3">
    <source>
        <dbReference type="EMBL" id="SET95032.1"/>
    </source>
</evidence>
<dbReference type="Gene3D" id="2.30.30.40">
    <property type="entry name" value="SH3 Domains"/>
    <property type="match status" value="1"/>
</dbReference>
<name>A0A1I0IG39_9RHOB</name>
<sequence length="180" mass="18440">MLRLLGLMAVTLLGFYIVLSIYGTGDPRAARRAELQTDAPRAAEDPGAPDLTAPAPQADPAPEPAAEVVQATSQTPEQVQRFPGPALRPSPEYPNGTPDADGTAPAPAAVGSGGPVMYVTGNSVNFRAGPSTGNAVIGALSRGAAVEALGPTDASWVNIRDTQGREGYMSGQFLSTDQPN</sequence>
<gene>
    <name evidence="3" type="ORF">SAMN04489858_1166</name>
</gene>
<dbReference type="Pfam" id="PF08239">
    <property type="entry name" value="SH3_3"/>
    <property type="match status" value="1"/>
</dbReference>
<dbReference type="PROSITE" id="PS51781">
    <property type="entry name" value="SH3B"/>
    <property type="match status" value="1"/>
</dbReference>
<dbReference type="EMBL" id="FOHO01000016">
    <property type="protein sequence ID" value="SET95032.1"/>
    <property type="molecule type" value="Genomic_DNA"/>
</dbReference>
<accession>A0A1I0IG39</accession>
<dbReference type="RefSeq" id="WP_175479941.1">
    <property type="nucleotide sequence ID" value="NZ_FOHO01000016.1"/>
</dbReference>
<dbReference type="InterPro" id="IPR003646">
    <property type="entry name" value="SH3-like_bac-type"/>
</dbReference>
<dbReference type="AlphaFoldDB" id="A0A1I0IG39"/>
<evidence type="ECO:0000256" key="1">
    <source>
        <dbReference type="SAM" id="MobiDB-lite"/>
    </source>
</evidence>
<dbReference type="SMART" id="SM00287">
    <property type="entry name" value="SH3b"/>
    <property type="match status" value="1"/>
</dbReference>